<feature type="signal peptide" evidence="1">
    <location>
        <begin position="1"/>
        <end position="37"/>
    </location>
</feature>
<sequence>MFKTCEISPLSTRRGGLLTTMALCLAASWVGSTDAFAEQLQLTSFPQQSSPQQHSFAPPAIPVDCATIRYHVAEHGRAKSIAWAIKNGYSWAQISEAKRCLKG</sequence>
<evidence type="ECO:0000313" key="3">
    <source>
        <dbReference type="Proteomes" id="UP001589775"/>
    </source>
</evidence>
<evidence type="ECO:0000313" key="2">
    <source>
        <dbReference type="EMBL" id="MFC0243851.1"/>
    </source>
</evidence>
<dbReference type="Proteomes" id="UP001589775">
    <property type="component" value="Unassembled WGS sequence"/>
</dbReference>
<comment type="caution">
    <text evidence="2">The sequence shown here is derived from an EMBL/GenBank/DDBJ whole genome shotgun (WGS) entry which is preliminary data.</text>
</comment>
<name>A0ABV6F036_9BRAD</name>
<protein>
    <submittedName>
        <fullName evidence="2">Uncharacterized protein</fullName>
    </submittedName>
</protein>
<feature type="chain" id="PRO_5046909232" evidence="1">
    <location>
        <begin position="38"/>
        <end position="103"/>
    </location>
</feature>
<evidence type="ECO:0000256" key="1">
    <source>
        <dbReference type="SAM" id="SignalP"/>
    </source>
</evidence>
<reference evidence="2 3" key="1">
    <citation type="submission" date="2024-09" db="EMBL/GenBank/DDBJ databases">
        <authorList>
            <person name="Sun Q."/>
            <person name="Mori K."/>
        </authorList>
    </citation>
    <scope>NUCLEOTIDE SEQUENCE [LARGE SCALE GENOMIC DNA]</scope>
    <source>
        <strain evidence="2 3">KCTC 23279</strain>
    </source>
</reference>
<dbReference type="EMBL" id="JBHLWM010000013">
    <property type="protein sequence ID" value="MFC0243851.1"/>
    <property type="molecule type" value="Genomic_DNA"/>
</dbReference>
<accession>A0ABV6F036</accession>
<keyword evidence="3" id="KW-1185">Reference proteome</keyword>
<organism evidence="2 3">
    <name type="scientific">Rhodopseudomonas telluris</name>
    <dbReference type="NCBI Taxonomy" id="644215"/>
    <lineage>
        <taxon>Bacteria</taxon>
        <taxon>Pseudomonadati</taxon>
        <taxon>Pseudomonadota</taxon>
        <taxon>Alphaproteobacteria</taxon>
        <taxon>Hyphomicrobiales</taxon>
        <taxon>Nitrobacteraceae</taxon>
        <taxon>Rhodopseudomonas</taxon>
    </lineage>
</organism>
<gene>
    <name evidence="2" type="ORF">ACFFJ6_25445</name>
</gene>
<dbReference type="RefSeq" id="WP_378393240.1">
    <property type="nucleotide sequence ID" value="NZ_JBHLWM010000013.1"/>
</dbReference>
<proteinExistence type="predicted"/>
<keyword evidence="1" id="KW-0732">Signal</keyword>